<evidence type="ECO:0000313" key="2">
    <source>
        <dbReference type="Proteomes" id="UP000076722"/>
    </source>
</evidence>
<evidence type="ECO:0000313" key="1">
    <source>
        <dbReference type="EMBL" id="KZS89423.1"/>
    </source>
</evidence>
<dbReference type="Proteomes" id="UP000076722">
    <property type="component" value="Unassembled WGS sequence"/>
</dbReference>
<gene>
    <name evidence="1" type="ORF">SISNIDRAFT_489376</name>
</gene>
<organism evidence="1 2">
    <name type="scientific">Sistotremastrum niveocremeum HHB9708</name>
    <dbReference type="NCBI Taxonomy" id="1314777"/>
    <lineage>
        <taxon>Eukaryota</taxon>
        <taxon>Fungi</taxon>
        <taxon>Dikarya</taxon>
        <taxon>Basidiomycota</taxon>
        <taxon>Agaricomycotina</taxon>
        <taxon>Agaricomycetes</taxon>
        <taxon>Sistotremastrales</taxon>
        <taxon>Sistotremastraceae</taxon>
        <taxon>Sertulicium</taxon>
        <taxon>Sertulicium niveocremeum</taxon>
    </lineage>
</organism>
<reference evidence="1 2" key="1">
    <citation type="journal article" date="2016" name="Mol. Biol. Evol.">
        <title>Comparative Genomics of Early-Diverging Mushroom-Forming Fungi Provides Insights into the Origins of Lignocellulose Decay Capabilities.</title>
        <authorList>
            <person name="Nagy L.G."/>
            <person name="Riley R."/>
            <person name="Tritt A."/>
            <person name="Adam C."/>
            <person name="Daum C."/>
            <person name="Floudas D."/>
            <person name="Sun H."/>
            <person name="Yadav J.S."/>
            <person name="Pangilinan J."/>
            <person name="Larsson K.H."/>
            <person name="Matsuura K."/>
            <person name="Barry K."/>
            <person name="Labutti K."/>
            <person name="Kuo R."/>
            <person name="Ohm R.A."/>
            <person name="Bhattacharya S.S."/>
            <person name="Shirouzu T."/>
            <person name="Yoshinaga Y."/>
            <person name="Martin F.M."/>
            <person name="Grigoriev I.V."/>
            <person name="Hibbett D.S."/>
        </authorList>
    </citation>
    <scope>NUCLEOTIDE SEQUENCE [LARGE SCALE GENOMIC DNA]</scope>
    <source>
        <strain evidence="1 2">HHB9708</strain>
    </source>
</reference>
<keyword evidence="2" id="KW-1185">Reference proteome</keyword>
<proteinExistence type="predicted"/>
<name>A0A164Q8B7_9AGAM</name>
<dbReference type="EMBL" id="KV419428">
    <property type="protein sequence ID" value="KZS89423.1"/>
    <property type="molecule type" value="Genomic_DNA"/>
</dbReference>
<sequence>MGDGSRRVDRSTEDARIKARRIQKDLIEINKGSQLRDSMNFGIVLSILCLRSQAGVNPPALPGFRSVTPLCRIRQFQLSLLDLPYRQTTILRAAMSITKSILPVSRDSTQNRVPSHVLRLHHLSDSRASFKALLKMHVDNVGIQLKSELRTRSAENPVSVLWHEVQNPTSLLKQAQVQVLRSPPRRDVAFFREPARWETLREALAHTLFLKLESQKRREANKVVRRQTSTQDLMIPLAHSLQVIEEVDE</sequence>
<protein>
    <submittedName>
        <fullName evidence="1">Uncharacterized protein</fullName>
    </submittedName>
</protein>
<accession>A0A164Q8B7</accession>
<dbReference type="AlphaFoldDB" id="A0A164Q8B7"/>